<keyword evidence="1" id="KW-0812">Transmembrane</keyword>
<keyword evidence="1" id="KW-0472">Membrane</keyword>
<organism evidence="2 3">
    <name type="scientific">Planococcus massiliensis</name>
    <dbReference type="NCBI Taxonomy" id="1499687"/>
    <lineage>
        <taxon>Bacteria</taxon>
        <taxon>Bacillati</taxon>
        <taxon>Bacillota</taxon>
        <taxon>Bacilli</taxon>
        <taxon>Bacillales</taxon>
        <taxon>Caryophanaceae</taxon>
        <taxon>Planococcus</taxon>
    </lineage>
</organism>
<evidence type="ECO:0000313" key="3">
    <source>
        <dbReference type="Proteomes" id="UP000043699"/>
    </source>
</evidence>
<reference evidence="2 3" key="1">
    <citation type="submission" date="2014-09" db="EMBL/GenBank/DDBJ databases">
        <authorList>
            <person name="Urmite Genomes Urmite Genomes"/>
        </authorList>
    </citation>
    <scope>NUCLEOTIDE SEQUENCE [LARGE SCALE GENOMIC DNA]</scope>
    <source>
        <strain evidence="2 3">ES2</strain>
    </source>
</reference>
<sequence>MKEKLNDLSLQMVTSMKTAVDNERGSQTLEWIGIAAVIVIVVGVVSQAFSGGDFGTTLVEKFNGFIGKIGGGE</sequence>
<name>A0A098EKV2_9BACL</name>
<dbReference type="RefSeq" id="WP_052650557.1">
    <property type="nucleotide sequence ID" value="NZ_CCXS01000001.1"/>
</dbReference>
<feature type="transmembrane region" description="Helical" evidence="1">
    <location>
        <begin position="31"/>
        <end position="49"/>
    </location>
</feature>
<gene>
    <name evidence="2" type="ORF">BN1080_00719</name>
</gene>
<evidence type="ECO:0000313" key="2">
    <source>
        <dbReference type="EMBL" id="CEG21801.1"/>
    </source>
</evidence>
<evidence type="ECO:0000256" key="1">
    <source>
        <dbReference type="SAM" id="Phobius"/>
    </source>
</evidence>
<dbReference type="EMBL" id="CCXS01000001">
    <property type="protein sequence ID" value="CEG21801.1"/>
    <property type="molecule type" value="Genomic_DNA"/>
</dbReference>
<protein>
    <submittedName>
        <fullName evidence="2">Uncharacterized protein</fullName>
    </submittedName>
</protein>
<dbReference type="Proteomes" id="UP000043699">
    <property type="component" value="Unassembled WGS sequence"/>
</dbReference>
<dbReference type="AlphaFoldDB" id="A0A098EKV2"/>
<proteinExistence type="predicted"/>
<keyword evidence="1" id="KW-1133">Transmembrane helix</keyword>
<keyword evidence="3" id="KW-1185">Reference proteome</keyword>
<accession>A0A098EKV2</accession>
<dbReference type="STRING" id="1499687.BN1080_00719"/>